<protein>
    <recommendedName>
        <fullName evidence="6">TF-B3 domain-containing protein</fullName>
    </recommendedName>
</protein>
<evidence type="ECO:0000256" key="5">
    <source>
        <dbReference type="ARBA" id="ARBA00023242"/>
    </source>
</evidence>
<dbReference type="CDD" id="cd10017">
    <property type="entry name" value="B3_DNA"/>
    <property type="match status" value="1"/>
</dbReference>
<keyword evidence="3" id="KW-0238">DNA-binding</keyword>
<evidence type="ECO:0000256" key="4">
    <source>
        <dbReference type="ARBA" id="ARBA00023163"/>
    </source>
</evidence>
<dbReference type="InterPro" id="IPR050655">
    <property type="entry name" value="Plant_B3_domain"/>
</dbReference>
<dbReference type="GO" id="GO:0005634">
    <property type="term" value="C:nucleus"/>
    <property type="evidence" value="ECO:0007669"/>
    <property type="project" value="UniProtKB-SubCell"/>
</dbReference>
<dbReference type="PANTHER" id="PTHR31920">
    <property type="entry name" value="B3 DOMAIN-CONTAINING"/>
    <property type="match status" value="1"/>
</dbReference>
<dbReference type="InterPro" id="IPR003340">
    <property type="entry name" value="B3_DNA-bd"/>
</dbReference>
<dbReference type="Gene3D" id="2.40.330.10">
    <property type="entry name" value="DNA-binding pseudobarrel domain"/>
    <property type="match status" value="2"/>
</dbReference>
<organism evidence="7 8">
    <name type="scientific">Daucus carota subsp. sativus</name>
    <name type="common">Carrot</name>
    <dbReference type="NCBI Taxonomy" id="79200"/>
    <lineage>
        <taxon>Eukaryota</taxon>
        <taxon>Viridiplantae</taxon>
        <taxon>Streptophyta</taxon>
        <taxon>Embryophyta</taxon>
        <taxon>Tracheophyta</taxon>
        <taxon>Spermatophyta</taxon>
        <taxon>Magnoliopsida</taxon>
        <taxon>eudicotyledons</taxon>
        <taxon>Gunneridae</taxon>
        <taxon>Pentapetalae</taxon>
        <taxon>asterids</taxon>
        <taxon>campanulids</taxon>
        <taxon>Apiales</taxon>
        <taxon>Apiaceae</taxon>
        <taxon>Apioideae</taxon>
        <taxon>Scandiceae</taxon>
        <taxon>Daucinae</taxon>
        <taxon>Daucus</taxon>
        <taxon>Daucus sect. Daucus</taxon>
    </lineage>
</organism>
<sequence length="348" mass="39897">MDLSGVIMEKFIKCLTKADLESDEMKMPQKLLSKYGNIIPKCFLLKFLNGYQIPVMHNEEKGALTGISTLYADLDFKAGEMLVFEFDGSSNFNVYVIGTDLLEIEYPVVVHHFQKTPPRNVNVEKVGLKFVNFVRDEDPLIDEFEPPHAIKKRFTMLKAYQNYFFSNGKCIEGGYDHETGKFHGLSKFSSIFGMQDFSGFNLLLFSYEASGITTISVFDDHFVEYLFPGTPISSGLNAHNPIVRYRFEITVKAHHLYKYVYGVDISTDFNNVTAFWKKRDYINVYSGEKAWKLQVRFRGANSNRTTIHDGWIQFRDGLGLQLGDVVVFECADPFRTHFAVRVLRIHGA</sequence>
<dbReference type="EMBL" id="CP093348">
    <property type="protein sequence ID" value="WOH05531.1"/>
    <property type="molecule type" value="Genomic_DNA"/>
</dbReference>
<evidence type="ECO:0000256" key="3">
    <source>
        <dbReference type="ARBA" id="ARBA00023125"/>
    </source>
</evidence>
<proteinExistence type="predicted"/>
<keyword evidence="8" id="KW-1185">Reference proteome</keyword>
<evidence type="ECO:0000256" key="1">
    <source>
        <dbReference type="ARBA" id="ARBA00004123"/>
    </source>
</evidence>
<name>A0AAF0XC42_DAUCS</name>
<feature type="domain" description="TF-B3" evidence="6">
    <location>
        <begin position="289"/>
        <end position="346"/>
    </location>
</feature>
<reference evidence="7" key="1">
    <citation type="journal article" date="2016" name="Nat. Genet.">
        <title>A high-quality carrot genome assembly provides new insights into carotenoid accumulation and asterid genome evolution.</title>
        <authorList>
            <person name="Iorizzo M."/>
            <person name="Ellison S."/>
            <person name="Senalik D."/>
            <person name="Zeng P."/>
            <person name="Satapoomin P."/>
            <person name="Huang J."/>
            <person name="Bowman M."/>
            <person name="Iovene M."/>
            <person name="Sanseverino W."/>
            <person name="Cavagnaro P."/>
            <person name="Yildiz M."/>
            <person name="Macko-Podgorni A."/>
            <person name="Moranska E."/>
            <person name="Grzebelus E."/>
            <person name="Grzebelus D."/>
            <person name="Ashrafi H."/>
            <person name="Zheng Z."/>
            <person name="Cheng S."/>
            <person name="Spooner D."/>
            <person name="Van Deynze A."/>
            <person name="Simon P."/>
        </authorList>
    </citation>
    <scope>NUCLEOTIDE SEQUENCE</scope>
    <source>
        <tissue evidence="7">Leaf</tissue>
    </source>
</reference>
<gene>
    <name evidence="7" type="ORF">DCAR_0624948</name>
</gene>
<evidence type="ECO:0000313" key="7">
    <source>
        <dbReference type="EMBL" id="WOH05531.1"/>
    </source>
</evidence>
<evidence type="ECO:0000259" key="6">
    <source>
        <dbReference type="PROSITE" id="PS50863"/>
    </source>
</evidence>
<dbReference type="Proteomes" id="UP000077755">
    <property type="component" value="Chromosome 6"/>
</dbReference>
<evidence type="ECO:0000256" key="2">
    <source>
        <dbReference type="ARBA" id="ARBA00023015"/>
    </source>
</evidence>
<keyword evidence="2" id="KW-0805">Transcription regulation</keyword>
<dbReference type="GO" id="GO:0003677">
    <property type="term" value="F:DNA binding"/>
    <property type="evidence" value="ECO:0007669"/>
    <property type="project" value="UniProtKB-KW"/>
</dbReference>
<dbReference type="AlphaFoldDB" id="A0AAF0XC42"/>
<dbReference type="InterPro" id="IPR015300">
    <property type="entry name" value="DNA-bd_pseudobarrel_sf"/>
</dbReference>
<keyword evidence="4" id="KW-0804">Transcription</keyword>
<reference evidence="7" key="2">
    <citation type="submission" date="2022-03" db="EMBL/GenBank/DDBJ databases">
        <title>Draft title - Genomic analysis of global carrot germplasm unveils the trajectory of domestication and the origin of high carotenoid orange carrot.</title>
        <authorList>
            <person name="Iorizzo M."/>
            <person name="Ellison S."/>
            <person name="Senalik D."/>
            <person name="Macko-Podgorni A."/>
            <person name="Grzebelus D."/>
            <person name="Bostan H."/>
            <person name="Rolling W."/>
            <person name="Curaba J."/>
            <person name="Simon P."/>
        </authorList>
    </citation>
    <scope>NUCLEOTIDE SEQUENCE</scope>
    <source>
        <tissue evidence="7">Leaf</tissue>
    </source>
</reference>
<dbReference type="KEGG" id="dcr:108226852"/>
<accession>A0AAF0XC42</accession>
<comment type="subcellular location">
    <subcellularLocation>
        <location evidence="1">Nucleus</location>
    </subcellularLocation>
</comment>
<evidence type="ECO:0000313" key="8">
    <source>
        <dbReference type="Proteomes" id="UP000077755"/>
    </source>
</evidence>
<dbReference type="PROSITE" id="PS50863">
    <property type="entry name" value="B3"/>
    <property type="match status" value="1"/>
</dbReference>
<dbReference type="PANTHER" id="PTHR31920:SF37">
    <property type="entry name" value="B3 DOMAIN-CONTAINING TRANSCRIPTION FACTOR VRN1"/>
    <property type="match status" value="1"/>
</dbReference>
<dbReference type="SUPFAM" id="SSF101936">
    <property type="entry name" value="DNA-binding pseudobarrel domain"/>
    <property type="match status" value="2"/>
</dbReference>
<keyword evidence="5" id="KW-0539">Nucleus</keyword>